<sequence length="99" mass="10808">MSTKEVQESGAPNCLAGVGESSSFTQRSTRAESGAHIRQPAHLRHIPRRLVGRGGLCTNCGFLLSSHSHTGRTEELKFIWIAPEILGWQVDRGHLCESA</sequence>
<accession>A0ACC5WCK0</accession>
<protein>
    <submittedName>
        <fullName evidence="1">Uncharacterized protein</fullName>
    </submittedName>
</protein>
<dbReference type="Proteomes" id="UP000829447">
    <property type="component" value="Linkage Group LG3"/>
</dbReference>
<organism evidence="1 2">
    <name type="scientific">Pangasianodon gigas</name>
    <name type="common">Mekong giant catfish</name>
    <name type="synonym">Pangasius gigas</name>
    <dbReference type="NCBI Taxonomy" id="30993"/>
    <lineage>
        <taxon>Eukaryota</taxon>
        <taxon>Metazoa</taxon>
        <taxon>Chordata</taxon>
        <taxon>Craniata</taxon>
        <taxon>Vertebrata</taxon>
        <taxon>Euteleostomi</taxon>
        <taxon>Actinopterygii</taxon>
        <taxon>Neopterygii</taxon>
        <taxon>Teleostei</taxon>
        <taxon>Ostariophysi</taxon>
        <taxon>Siluriformes</taxon>
        <taxon>Pangasiidae</taxon>
        <taxon>Pangasianodon</taxon>
    </lineage>
</organism>
<comment type="caution">
    <text evidence="1">The sequence shown here is derived from an EMBL/GenBank/DDBJ whole genome shotgun (WGS) entry which is preliminary data.</text>
</comment>
<gene>
    <name evidence="1" type="ORF">PGIGA_G00189730</name>
</gene>
<evidence type="ECO:0000313" key="1">
    <source>
        <dbReference type="EMBL" id="MCI4376549.1"/>
    </source>
</evidence>
<name>A0ACC5WCK0_PANGG</name>
<reference evidence="1 2" key="1">
    <citation type="journal article" date="2022" name="bioRxiv">
        <title>An ancient truncated duplication of the anti-Mullerian hormone receptor type 2 gene is a potential conserved master sex determinant in the Pangasiidae catfish family.</title>
        <authorList>
            <person name="Wen M."/>
            <person name="Pan Q."/>
            <person name="Jouanno E."/>
            <person name="Montfort J."/>
            <person name="Zahm M."/>
            <person name="Cabau C."/>
            <person name="Klopp C."/>
            <person name="Iampietro C."/>
            <person name="Roques C."/>
            <person name="Bouchez O."/>
            <person name="Castinel A."/>
            <person name="Donnadieu C."/>
            <person name="Parrinello H."/>
            <person name="Poncet C."/>
            <person name="Belmonte E."/>
            <person name="Gautier V."/>
            <person name="Avarre J.-C."/>
            <person name="Dugue R."/>
            <person name="Gustiano R."/>
            <person name="Ha T.T.T."/>
            <person name="Campet M."/>
            <person name="Sriphairoj K."/>
            <person name="Ribolli J."/>
            <person name="de Almeida F.L."/>
            <person name="Desvignes T."/>
            <person name="Postlethwait J.H."/>
            <person name="Bucao C.F."/>
            <person name="Robinson-Rechavi M."/>
            <person name="Bobe J."/>
            <person name="Herpin A."/>
            <person name="Guiguen Y."/>
        </authorList>
    </citation>
    <scope>NUCLEOTIDE SEQUENCE [LARGE SCALE GENOMIC DNA]</scope>
    <source>
        <strain evidence="1">YG-Dec2019</strain>
    </source>
</reference>
<evidence type="ECO:0000313" key="2">
    <source>
        <dbReference type="Proteomes" id="UP000829447"/>
    </source>
</evidence>
<dbReference type="EMBL" id="CM040456">
    <property type="protein sequence ID" value="MCI4376549.1"/>
    <property type="molecule type" value="Genomic_DNA"/>
</dbReference>
<keyword evidence="2" id="KW-1185">Reference proteome</keyword>
<proteinExistence type="predicted"/>